<name>A0A9N9RAC2_9NEOP</name>
<reference evidence="1" key="2">
    <citation type="submission" date="2022-10" db="EMBL/GenBank/DDBJ databases">
        <authorList>
            <consortium name="ENA_rothamsted_submissions"/>
            <consortium name="culmorum"/>
            <person name="King R."/>
        </authorList>
    </citation>
    <scope>NUCLEOTIDE SEQUENCE</scope>
</reference>
<protein>
    <submittedName>
        <fullName evidence="1">Uncharacterized protein</fullName>
    </submittedName>
</protein>
<sequence>MDLVHSTGKKKFFFLLNFYTTKLGIDICTWNFSESGHGKGVADGIGGSVKRTLDKQVAYGWDITNGKEAFEILKSASKSIKFFFVEDFEIQMVQNNVPIDLKPVPGTLQIHQVLCTSNSSILQYRVLSCFCQIDYICECFELKKHSLPNCPTDKEPFNLIHSPELTLTGTLLESNTKFRRQFTSRK</sequence>
<dbReference type="PANTHER" id="PTHR46601:SF2">
    <property type="entry name" value="UBIQUITIN-LIKE PROTEASE FAMILY PROFILE DOMAIN-CONTAINING PROTEIN"/>
    <property type="match status" value="1"/>
</dbReference>
<keyword evidence="2" id="KW-1185">Reference proteome</keyword>
<accession>A0A9N9RAC2</accession>
<evidence type="ECO:0000313" key="1">
    <source>
        <dbReference type="EMBL" id="CAG9792710.1"/>
    </source>
</evidence>
<organism evidence="1 2">
    <name type="scientific">Diatraea saccharalis</name>
    <name type="common">sugarcane borer</name>
    <dbReference type="NCBI Taxonomy" id="40085"/>
    <lineage>
        <taxon>Eukaryota</taxon>
        <taxon>Metazoa</taxon>
        <taxon>Ecdysozoa</taxon>
        <taxon>Arthropoda</taxon>
        <taxon>Hexapoda</taxon>
        <taxon>Insecta</taxon>
        <taxon>Pterygota</taxon>
        <taxon>Neoptera</taxon>
        <taxon>Endopterygota</taxon>
        <taxon>Lepidoptera</taxon>
        <taxon>Glossata</taxon>
        <taxon>Ditrysia</taxon>
        <taxon>Pyraloidea</taxon>
        <taxon>Crambidae</taxon>
        <taxon>Crambinae</taxon>
        <taxon>Diatraea</taxon>
    </lineage>
</organism>
<dbReference type="PANTHER" id="PTHR46601">
    <property type="entry name" value="ULP_PROTEASE DOMAIN-CONTAINING PROTEIN"/>
    <property type="match status" value="1"/>
</dbReference>
<gene>
    <name evidence="1" type="ORF">DIATSA_LOCUS10220</name>
</gene>
<proteinExistence type="predicted"/>
<dbReference type="Proteomes" id="UP001153714">
    <property type="component" value="Chromosome 5"/>
</dbReference>
<dbReference type="OrthoDB" id="6357684at2759"/>
<reference evidence="1" key="1">
    <citation type="submission" date="2021-12" db="EMBL/GenBank/DDBJ databases">
        <authorList>
            <person name="King R."/>
        </authorList>
    </citation>
    <scope>NUCLEOTIDE SEQUENCE</scope>
</reference>
<dbReference type="EMBL" id="OU893336">
    <property type="protein sequence ID" value="CAG9792710.1"/>
    <property type="molecule type" value="Genomic_DNA"/>
</dbReference>
<dbReference type="AlphaFoldDB" id="A0A9N9RAC2"/>
<evidence type="ECO:0000313" key="2">
    <source>
        <dbReference type="Proteomes" id="UP001153714"/>
    </source>
</evidence>